<reference evidence="1 2" key="1">
    <citation type="journal article" date="2010" name="J. Bacteriol.">
        <title>Genome sequences of Pelagibaca bermudensis HTCC2601T and Maritimibacter alkaliphilus HTCC2654T, the type strains of two marine Roseobacter genera.</title>
        <authorList>
            <person name="Thrash J.C."/>
            <person name="Cho J.C."/>
            <person name="Ferriera S."/>
            <person name="Johnson J."/>
            <person name="Vergin K.L."/>
            <person name="Giovannoni S.J."/>
        </authorList>
    </citation>
    <scope>NUCLEOTIDE SEQUENCE [LARGE SCALE GENOMIC DNA]</scope>
    <source>
        <strain evidence="2">DSM 26914 / JCM 13377 / KCTC 12554 / HTCC2601</strain>
    </source>
</reference>
<evidence type="ECO:0000313" key="2">
    <source>
        <dbReference type="Proteomes" id="UP000006230"/>
    </source>
</evidence>
<evidence type="ECO:0000313" key="1">
    <source>
        <dbReference type="EMBL" id="EAU46045.1"/>
    </source>
</evidence>
<gene>
    <name evidence="1" type="ORF">R2601_11259</name>
</gene>
<keyword evidence="2" id="KW-1185">Reference proteome</keyword>
<protein>
    <submittedName>
        <fullName evidence="1">Uncharacterized protein</fullName>
    </submittedName>
</protein>
<accession>Q0FPI3</accession>
<dbReference type="STRING" id="314265.R2601_11259"/>
<comment type="caution">
    <text evidence="1">The sequence shown here is derived from an EMBL/GenBank/DDBJ whole genome shotgun (WGS) entry which is preliminary data.</text>
</comment>
<dbReference type="HOGENOM" id="CLU_2141463_0_0_5"/>
<organism evidence="1 2">
    <name type="scientific">Salipiger bermudensis (strain DSM 26914 / JCM 13377 / KCTC 12554 / HTCC2601)</name>
    <name type="common">Pelagibaca bermudensis</name>
    <dbReference type="NCBI Taxonomy" id="314265"/>
    <lineage>
        <taxon>Bacteria</taxon>
        <taxon>Pseudomonadati</taxon>
        <taxon>Pseudomonadota</taxon>
        <taxon>Alphaproteobacteria</taxon>
        <taxon>Rhodobacterales</taxon>
        <taxon>Roseobacteraceae</taxon>
        <taxon>Salipiger</taxon>
    </lineage>
</organism>
<name>Q0FPI3_SALBH</name>
<dbReference type="EMBL" id="AATQ01000018">
    <property type="protein sequence ID" value="EAU46045.1"/>
    <property type="molecule type" value="Genomic_DNA"/>
</dbReference>
<proteinExistence type="predicted"/>
<dbReference type="eggNOG" id="ENOG5034AWK">
    <property type="taxonomic scope" value="Bacteria"/>
</dbReference>
<dbReference type="GeneID" id="92504404"/>
<sequence length="113" mass="12533">MSRRIPPSVRQAEATLSLLDKRAVILAWQSYQLEMHGVPPEVFGDAFDEYLDTALSTGDRLGVLTHGVHDVIMDLREIAEDDEDEWPILRDCLAAALPEDVFVTVTGSIEPNA</sequence>
<dbReference type="RefSeq" id="WP_007793875.1">
    <property type="nucleotide sequence ID" value="NZ_DS022276.1"/>
</dbReference>
<dbReference type="OrthoDB" id="7864554at2"/>
<dbReference type="AlphaFoldDB" id="Q0FPI3"/>
<dbReference type="Proteomes" id="UP000006230">
    <property type="component" value="Unassembled WGS sequence"/>
</dbReference>